<gene>
    <name evidence="2" type="ORF">J2Z31_005119</name>
</gene>
<accession>A0ABS4R6Q3</accession>
<sequence>MISNTSAILAAAVSLVVGMAHAHGETSTAPGEDNVRTVLQPGHDVHSRKSAPTAGVIVASGKHAGHTHEDEQHVAEPVSAGDLEISAGAAKAMPPGAKVGGGGLTVKNNGNADDRLVAVESPSAGRVELHEMTMENDVMKMRKLENGIVIPAGQTVELKTGGLHLMFMEVVKPFAEGDSVPVTLIFERAGKVEFALPVGTAAGGSSEHQHN</sequence>
<protein>
    <submittedName>
        <fullName evidence="2">Copper(I)-binding protein</fullName>
    </submittedName>
</protein>
<dbReference type="EMBL" id="JAGILA010000008">
    <property type="protein sequence ID" value="MBP2238582.1"/>
    <property type="molecule type" value="Genomic_DNA"/>
</dbReference>
<keyword evidence="3" id="KW-1185">Reference proteome</keyword>
<dbReference type="InterPro" id="IPR036182">
    <property type="entry name" value="PCuAC_sf"/>
</dbReference>
<reference evidence="2 3" key="1">
    <citation type="submission" date="2021-03" db="EMBL/GenBank/DDBJ databases">
        <title>Genomic Encyclopedia of Type Strains, Phase IV (KMG-IV): sequencing the most valuable type-strain genomes for metagenomic binning, comparative biology and taxonomic classification.</title>
        <authorList>
            <person name="Goeker M."/>
        </authorList>
    </citation>
    <scope>NUCLEOTIDE SEQUENCE [LARGE SCALE GENOMIC DNA]</scope>
    <source>
        <strain evidence="2 3">DSM 13372</strain>
    </source>
</reference>
<dbReference type="Gene3D" id="2.60.40.1890">
    <property type="entry name" value="PCu(A)C copper chaperone"/>
    <property type="match status" value="1"/>
</dbReference>
<name>A0ABS4R6Q3_9HYPH</name>
<dbReference type="InterPro" id="IPR007410">
    <property type="entry name" value="LpqE-like"/>
</dbReference>
<dbReference type="SUPFAM" id="SSF110087">
    <property type="entry name" value="DR1885-like metal-binding protein"/>
    <property type="match status" value="1"/>
</dbReference>
<dbReference type="InterPro" id="IPR058248">
    <property type="entry name" value="Lxx211020-like"/>
</dbReference>
<dbReference type="PANTHER" id="PTHR36302:SF1">
    <property type="entry name" value="COPPER CHAPERONE PCU(A)C"/>
    <property type="match status" value="1"/>
</dbReference>
<dbReference type="Pfam" id="PF04314">
    <property type="entry name" value="PCuAC"/>
    <property type="match status" value="1"/>
</dbReference>
<evidence type="ECO:0000313" key="2">
    <source>
        <dbReference type="EMBL" id="MBP2238582.1"/>
    </source>
</evidence>
<proteinExistence type="predicted"/>
<evidence type="ECO:0000256" key="1">
    <source>
        <dbReference type="SAM" id="SignalP"/>
    </source>
</evidence>
<organism evidence="2 3">
    <name type="scientific">Sinorhizobium kostiense</name>
    <dbReference type="NCBI Taxonomy" id="76747"/>
    <lineage>
        <taxon>Bacteria</taxon>
        <taxon>Pseudomonadati</taxon>
        <taxon>Pseudomonadota</taxon>
        <taxon>Alphaproteobacteria</taxon>
        <taxon>Hyphomicrobiales</taxon>
        <taxon>Rhizobiaceae</taxon>
        <taxon>Sinorhizobium/Ensifer group</taxon>
        <taxon>Sinorhizobium</taxon>
    </lineage>
</organism>
<keyword evidence="1" id="KW-0732">Signal</keyword>
<feature type="chain" id="PRO_5045363819" evidence="1">
    <location>
        <begin position="23"/>
        <end position="211"/>
    </location>
</feature>
<dbReference type="PANTHER" id="PTHR36302">
    <property type="entry name" value="BLR7088 PROTEIN"/>
    <property type="match status" value="1"/>
</dbReference>
<feature type="signal peptide" evidence="1">
    <location>
        <begin position="1"/>
        <end position="22"/>
    </location>
</feature>
<evidence type="ECO:0000313" key="3">
    <source>
        <dbReference type="Proteomes" id="UP000730739"/>
    </source>
</evidence>
<dbReference type="Proteomes" id="UP000730739">
    <property type="component" value="Unassembled WGS sequence"/>
</dbReference>
<comment type="caution">
    <text evidence="2">The sequence shown here is derived from an EMBL/GenBank/DDBJ whole genome shotgun (WGS) entry which is preliminary data.</text>
</comment>